<evidence type="ECO:0000313" key="2">
    <source>
        <dbReference type="Proteomes" id="UP000293520"/>
    </source>
</evidence>
<dbReference type="Proteomes" id="UP000293520">
    <property type="component" value="Unassembled WGS sequence"/>
</dbReference>
<comment type="caution">
    <text evidence="1">The sequence shown here is derived from an EMBL/GenBank/DDBJ whole genome shotgun (WGS) entry which is preliminary data.</text>
</comment>
<sequence length="228" mass="26679">MNSVDESPSVDAEARQPKDAGYLKYYGLYWDRKYWDRHENAWVFDRKREYRHREILPGLPSGWVGRGTKSLDTNDLWVNFWRQKGVYVLYDEQLIPVYSGQAGLQNSNSSEAGGRFLGNRLAEHAKGKYRNAWRYFSWFGFMELSDNSEKLRRNLRNCSFDDKTNAEYKFSYPADSLNESEKRLNQLLNSFEAILIEAFVPRFNSRGGNLKGAVYVDQFEGDLFLSKI</sequence>
<proteinExistence type="predicted"/>
<evidence type="ECO:0000313" key="1">
    <source>
        <dbReference type="EMBL" id="TBN37741.1"/>
    </source>
</evidence>
<reference evidence="1 2" key="1">
    <citation type="submission" date="2019-02" db="EMBL/GenBank/DDBJ databases">
        <title>Paracoccus subflavus sp. nov., isolated from marine sediment of the Pacific Ocean.</title>
        <authorList>
            <person name="Zhang G."/>
        </authorList>
    </citation>
    <scope>NUCLEOTIDE SEQUENCE [LARGE SCALE GENOMIC DNA]</scope>
    <source>
        <strain evidence="1 2">GY0581</strain>
    </source>
</reference>
<organism evidence="1 2">
    <name type="scientific">Paracoccus subflavus</name>
    <dbReference type="NCBI Taxonomy" id="2528244"/>
    <lineage>
        <taxon>Bacteria</taxon>
        <taxon>Pseudomonadati</taxon>
        <taxon>Pseudomonadota</taxon>
        <taxon>Alphaproteobacteria</taxon>
        <taxon>Rhodobacterales</taxon>
        <taxon>Paracoccaceae</taxon>
        <taxon>Paracoccus</taxon>
    </lineage>
</organism>
<protein>
    <submittedName>
        <fullName evidence="1">Uncharacterized protein</fullName>
    </submittedName>
</protein>
<dbReference type="AlphaFoldDB" id="A0A4Q9FXY0"/>
<accession>A0A4Q9FXY0</accession>
<gene>
    <name evidence="1" type="ORF">EYE42_13900</name>
</gene>
<dbReference type="EMBL" id="SISK01000012">
    <property type="protein sequence ID" value="TBN37741.1"/>
    <property type="molecule type" value="Genomic_DNA"/>
</dbReference>
<dbReference type="OrthoDB" id="1493526at2"/>
<keyword evidence="2" id="KW-1185">Reference proteome</keyword>
<dbReference type="RefSeq" id="WP_130991921.1">
    <property type="nucleotide sequence ID" value="NZ_SISK01000012.1"/>
</dbReference>
<name>A0A4Q9FXY0_9RHOB</name>